<dbReference type="Pfam" id="PF02732">
    <property type="entry name" value="ERCC4"/>
    <property type="match status" value="1"/>
</dbReference>
<keyword evidence="4" id="KW-0255">Endonuclease</keyword>
<comment type="subcellular location">
    <subcellularLocation>
        <location evidence="1">Nucleus</location>
    </subcellularLocation>
</comment>
<dbReference type="GO" id="GO:0000110">
    <property type="term" value="C:nucleotide-excision repair factor 1 complex"/>
    <property type="evidence" value="ECO:0007669"/>
    <property type="project" value="TreeGrafter"/>
</dbReference>
<dbReference type="InterPro" id="IPR010994">
    <property type="entry name" value="RuvA_2-like"/>
</dbReference>
<evidence type="ECO:0000256" key="4">
    <source>
        <dbReference type="ARBA" id="ARBA00022759"/>
    </source>
</evidence>
<evidence type="ECO:0000256" key="1">
    <source>
        <dbReference type="ARBA" id="ARBA00004123"/>
    </source>
</evidence>
<dbReference type="GO" id="GO:0003697">
    <property type="term" value="F:single-stranded DNA binding"/>
    <property type="evidence" value="ECO:0007669"/>
    <property type="project" value="TreeGrafter"/>
</dbReference>
<feature type="region of interest" description="Disordered" evidence="10">
    <location>
        <begin position="597"/>
        <end position="628"/>
    </location>
</feature>
<dbReference type="GO" id="GO:0000014">
    <property type="term" value="F:single-stranded DNA endodeoxyribonuclease activity"/>
    <property type="evidence" value="ECO:0007669"/>
    <property type="project" value="TreeGrafter"/>
</dbReference>
<proteinExistence type="inferred from homology"/>
<evidence type="ECO:0000256" key="7">
    <source>
        <dbReference type="ARBA" id="ARBA00023125"/>
    </source>
</evidence>
<evidence type="ECO:0000256" key="6">
    <source>
        <dbReference type="ARBA" id="ARBA00022801"/>
    </source>
</evidence>
<reference evidence="12" key="1">
    <citation type="submission" date="2023-02" db="EMBL/GenBank/DDBJ databases">
        <title>Identification and recombinant expression of a fungal hydrolase from Papiliotrema laurentii that hydrolyzes apple cutin and clears colloidal polyester polyurethane.</title>
        <authorList>
            <consortium name="DOE Joint Genome Institute"/>
            <person name="Roman V.A."/>
            <person name="Bojanowski C."/>
            <person name="Crable B.R."/>
            <person name="Wagner D.N."/>
            <person name="Hung C.S."/>
            <person name="Nadeau L.J."/>
            <person name="Schratz L."/>
            <person name="Haridas S."/>
            <person name="Pangilinan J."/>
            <person name="Lipzen A."/>
            <person name="Na H."/>
            <person name="Yan M."/>
            <person name="Ng V."/>
            <person name="Grigoriev I.V."/>
            <person name="Spatafora J.W."/>
            <person name="Barlow D."/>
            <person name="Biffinger J."/>
            <person name="Kelley-Loughnane N."/>
            <person name="Varaljay V.A."/>
            <person name="Crookes-Goodson W.J."/>
        </authorList>
    </citation>
    <scope>NUCLEOTIDE SEQUENCE</scope>
    <source>
        <strain evidence="12">5307AH</strain>
    </source>
</reference>
<dbReference type="SMART" id="SM00891">
    <property type="entry name" value="ERCC4"/>
    <property type="match status" value="1"/>
</dbReference>
<evidence type="ECO:0000256" key="3">
    <source>
        <dbReference type="ARBA" id="ARBA00022722"/>
    </source>
</evidence>
<evidence type="ECO:0000256" key="2">
    <source>
        <dbReference type="ARBA" id="ARBA00010015"/>
    </source>
</evidence>
<evidence type="ECO:0000313" key="12">
    <source>
        <dbReference type="EMBL" id="KAK1920905.1"/>
    </source>
</evidence>
<dbReference type="EMBL" id="JAODAN010000012">
    <property type="protein sequence ID" value="KAK1920905.1"/>
    <property type="molecule type" value="Genomic_DNA"/>
</dbReference>
<keyword evidence="3" id="KW-0540">Nuclease</keyword>
<dbReference type="PANTHER" id="PTHR10150">
    <property type="entry name" value="DNA REPAIR ENDONUCLEASE XPF"/>
    <property type="match status" value="1"/>
</dbReference>
<accession>A0AAD9FIS7</accession>
<dbReference type="InterPro" id="IPR047520">
    <property type="entry name" value="XPF_nuclease"/>
</dbReference>
<feature type="domain" description="ERCC4" evidence="11">
    <location>
        <begin position="865"/>
        <end position="945"/>
    </location>
</feature>
<dbReference type="CDD" id="cd20078">
    <property type="entry name" value="XPF_nuclease_XPF_euk"/>
    <property type="match status" value="1"/>
</dbReference>
<sequence length="1106" mass="124199">MSSSSARHIPYLSFHKQIIRELCRPQKDDLLILAKGLGMRRIVCALLKTYDRKEDLILVVNATPADEAGIGDELGIMGVRSPGFRVLTYEMSVDKREELYRKGGLFSVTSKILVHDFLKGTVPAKLITGLVILHAEKISHGSQEEFAIRLYRRENQSGFCKAFSDEPEMFAHGISPLRDMLINLNMTSVMIWPRYNEAVKIALATRQAEVVEMYQPMTDLMRQCQDAITECMEAMLVELKRDHSLNLDLEDLNVRNAQFKSFDTMVRMRLKPVWHKVGAKTRIHVAALTELRNLQTWLLEYDSATFASYINTLHRQFFLAQKISHGPAKHLHDWFNAKAAAMLVEASQARVSRRKLTMDNSPEPRTSHEDPPDPAGGGVDVDRESMQFQDDEEALRDVHLNEDDEEDEALMEVLSTQRLVLPSPSDREADGEHMDEDDDELKEVDVAAPPPVFEPLPFDYEDYLTKGVQKRIKKGHEAVLEEQPKWSLLAKVLKEIEDTIARVSESHADAPGTNAVLVMCSSDRTCLQLRQYLTTMMKTDPPFGPHAGRKMMETLFLSNWQQELNGAHRMKGPGGDEVKKKDELQIAKNAQDAGKYGYYAKGRGRGQPSYKRRRLRGGATLPGRQSNAELELEQREAIMKAQSAFSGGSEKVDGDQARSSAAGTNGASAILDGTQQAPAAPNNSTDPVSPPLPAELSTSILAMQGVIEDDVPETVVKRMVDLGIFGEDFETDYGLLPADDAVIVRPYGGEDDDILLQELRPRFVVMYEPNLAFIRRLEVYKNCNPGLALRVYQMVYTNSFEEDRFLSTMSREAQAFKKLIDDRASMVIPIYNNNPRAPMRDNVARSKTTYSSRNAGGGESAEQPRILVDIREMGATLPSLLDDAGIKVIPLTLTVGDYILSPKMCVERKALPDLESSLANGRLHSQCEAMTAHYEVCILLIEFEEDKFGLRTKEDARREGANKGKEEDDWRDTFYLQAKVALLALTFPRLRIIWSSSPHESVKILGDLKLNHDEPQEMAAMMKGQTDMPSIRESIENPGAVEMLRAIPGISGHNIRLVMSKVESIHELVGMKQKALKDLIGEKNGEKAWKFMHLDSRFQMGYDADA</sequence>
<dbReference type="InterPro" id="IPR006166">
    <property type="entry name" value="ERCC4_domain"/>
</dbReference>
<evidence type="ECO:0000313" key="13">
    <source>
        <dbReference type="Proteomes" id="UP001182556"/>
    </source>
</evidence>
<protein>
    <recommendedName>
        <fullName evidence="11">ERCC4 domain-containing protein</fullName>
    </recommendedName>
</protein>
<dbReference type="GO" id="GO:1901255">
    <property type="term" value="P:nucleotide-excision repair involved in interstrand cross-link repair"/>
    <property type="evidence" value="ECO:0007669"/>
    <property type="project" value="TreeGrafter"/>
</dbReference>
<dbReference type="SUPFAM" id="SSF47781">
    <property type="entry name" value="RuvA domain 2-like"/>
    <property type="match status" value="1"/>
</dbReference>
<dbReference type="SUPFAM" id="SSF52980">
    <property type="entry name" value="Restriction endonuclease-like"/>
    <property type="match status" value="1"/>
</dbReference>
<feature type="compositionally biased region" description="Polar residues" evidence="10">
    <location>
        <begin position="657"/>
        <end position="666"/>
    </location>
</feature>
<keyword evidence="6" id="KW-0378">Hydrolase</keyword>
<evidence type="ECO:0000256" key="9">
    <source>
        <dbReference type="ARBA" id="ARBA00023242"/>
    </source>
</evidence>
<evidence type="ECO:0000256" key="5">
    <source>
        <dbReference type="ARBA" id="ARBA00022763"/>
    </source>
</evidence>
<dbReference type="GO" id="GO:0000724">
    <property type="term" value="P:double-strand break repair via homologous recombination"/>
    <property type="evidence" value="ECO:0007669"/>
    <property type="project" value="TreeGrafter"/>
</dbReference>
<evidence type="ECO:0000256" key="8">
    <source>
        <dbReference type="ARBA" id="ARBA00023204"/>
    </source>
</evidence>
<dbReference type="Proteomes" id="UP001182556">
    <property type="component" value="Unassembled WGS sequence"/>
</dbReference>
<organism evidence="12 13">
    <name type="scientific">Papiliotrema laurentii</name>
    <name type="common">Cryptococcus laurentii</name>
    <dbReference type="NCBI Taxonomy" id="5418"/>
    <lineage>
        <taxon>Eukaryota</taxon>
        <taxon>Fungi</taxon>
        <taxon>Dikarya</taxon>
        <taxon>Basidiomycota</taxon>
        <taxon>Agaricomycotina</taxon>
        <taxon>Tremellomycetes</taxon>
        <taxon>Tremellales</taxon>
        <taxon>Rhynchogastremaceae</taxon>
        <taxon>Papiliotrema</taxon>
    </lineage>
</organism>
<dbReference type="Gene3D" id="3.40.50.10130">
    <property type="match status" value="1"/>
</dbReference>
<dbReference type="FunFam" id="3.40.50.10130:FF:000002">
    <property type="entry name" value="DNA repair endonuclease XPF"/>
    <property type="match status" value="1"/>
</dbReference>
<dbReference type="AlphaFoldDB" id="A0AAD9FIS7"/>
<keyword evidence="8" id="KW-0234">DNA repair</keyword>
<dbReference type="InterPro" id="IPR011335">
    <property type="entry name" value="Restrct_endonuc-II-like"/>
</dbReference>
<comment type="similarity">
    <text evidence="2">Belongs to the XPF family.</text>
</comment>
<dbReference type="Gene3D" id="1.10.150.20">
    <property type="entry name" value="5' to 3' exonuclease, C-terminal subdomain"/>
    <property type="match status" value="1"/>
</dbReference>
<keyword evidence="13" id="KW-1185">Reference proteome</keyword>
<evidence type="ECO:0000259" key="11">
    <source>
        <dbReference type="SMART" id="SM00891"/>
    </source>
</evidence>
<dbReference type="GO" id="GO:0000712">
    <property type="term" value="P:resolution of meiotic recombination intermediates"/>
    <property type="evidence" value="ECO:0007669"/>
    <property type="project" value="TreeGrafter"/>
</dbReference>
<keyword evidence="5" id="KW-0227">DNA damage</keyword>
<feature type="region of interest" description="Disordered" evidence="10">
    <location>
        <begin position="351"/>
        <end position="382"/>
    </location>
</feature>
<keyword evidence="7" id="KW-0238">DNA-binding</keyword>
<dbReference type="GO" id="GO:0003684">
    <property type="term" value="F:damaged DNA binding"/>
    <property type="evidence" value="ECO:0007669"/>
    <property type="project" value="TreeGrafter"/>
</dbReference>
<comment type="caution">
    <text evidence="12">The sequence shown here is derived from an EMBL/GenBank/DDBJ whole genome shotgun (WGS) entry which is preliminary data.</text>
</comment>
<keyword evidence="9" id="KW-0539">Nucleus</keyword>
<evidence type="ECO:0000256" key="10">
    <source>
        <dbReference type="SAM" id="MobiDB-lite"/>
    </source>
</evidence>
<dbReference type="PANTHER" id="PTHR10150:SF0">
    <property type="entry name" value="DNA REPAIR ENDONUCLEASE XPF"/>
    <property type="match status" value="1"/>
</dbReference>
<name>A0AAD9FIS7_PAPLA</name>
<feature type="region of interest" description="Disordered" evidence="10">
    <location>
        <begin position="643"/>
        <end position="666"/>
    </location>
</feature>
<gene>
    <name evidence="12" type="ORF">DB88DRAFT_501459</name>
</gene>